<organism evidence="2 3">
    <name type="scientific">Candidatus Daviesbacteria bacterium RIFCSPHIGHO2_02_FULL_41_10</name>
    <dbReference type="NCBI Taxonomy" id="1797774"/>
    <lineage>
        <taxon>Bacteria</taxon>
        <taxon>Candidatus Daviesiibacteriota</taxon>
    </lineage>
</organism>
<keyword evidence="1" id="KW-0812">Transmembrane</keyword>
<sequence>MSQKGFIPIIFILVILLLSGGIIGSSFYIKSRSTSTTKLTPVLVSSKDQLNTKRDTQASDSSVIKLNANQENQANELLPCSNGLDNIKCSEGYTCYHSVPGGPAPLGTPPEPTSGDKKCHKNCIFDKDCPSNTPICVKKTIQIGDVSGPNKNICFSKDDGLKDREEQYHDCLSSKEAGYDQAVANGKNSDQEIIVSLPAKYHSELLTKEFGLNILGETKDIYGSILYSVIPLDKSKENFLKVACQLDLDTRINNVTAVYKGEPF</sequence>
<keyword evidence="1" id="KW-1133">Transmembrane helix</keyword>
<gene>
    <name evidence="2" type="ORF">A3D83_00810</name>
</gene>
<accession>A0A1F5JXZ9</accession>
<protein>
    <submittedName>
        <fullName evidence="2">Uncharacterized protein</fullName>
    </submittedName>
</protein>
<evidence type="ECO:0000256" key="1">
    <source>
        <dbReference type="SAM" id="Phobius"/>
    </source>
</evidence>
<proteinExistence type="predicted"/>
<reference evidence="2 3" key="1">
    <citation type="journal article" date="2016" name="Nat. Commun.">
        <title>Thousands of microbial genomes shed light on interconnected biogeochemical processes in an aquifer system.</title>
        <authorList>
            <person name="Anantharaman K."/>
            <person name="Brown C.T."/>
            <person name="Hug L.A."/>
            <person name="Sharon I."/>
            <person name="Castelle C.J."/>
            <person name="Probst A.J."/>
            <person name="Thomas B.C."/>
            <person name="Singh A."/>
            <person name="Wilkins M.J."/>
            <person name="Karaoz U."/>
            <person name="Brodie E.L."/>
            <person name="Williams K.H."/>
            <person name="Hubbard S.S."/>
            <person name="Banfield J.F."/>
        </authorList>
    </citation>
    <scope>NUCLEOTIDE SEQUENCE [LARGE SCALE GENOMIC DNA]</scope>
</reference>
<dbReference type="EMBL" id="MFDB01000008">
    <property type="protein sequence ID" value="OGE33494.1"/>
    <property type="molecule type" value="Genomic_DNA"/>
</dbReference>
<dbReference type="Proteomes" id="UP000177258">
    <property type="component" value="Unassembled WGS sequence"/>
</dbReference>
<evidence type="ECO:0000313" key="2">
    <source>
        <dbReference type="EMBL" id="OGE33494.1"/>
    </source>
</evidence>
<feature type="transmembrane region" description="Helical" evidence="1">
    <location>
        <begin position="6"/>
        <end position="29"/>
    </location>
</feature>
<name>A0A1F5JXZ9_9BACT</name>
<comment type="caution">
    <text evidence="2">The sequence shown here is derived from an EMBL/GenBank/DDBJ whole genome shotgun (WGS) entry which is preliminary data.</text>
</comment>
<evidence type="ECO:0000313" key="3">
    <source>
        <dbReference type="Proteomes" id="UP000177258"/>
    </source>
</evidence>
<keyword evidence="1" id="KW-0472">Membrane</keyword>
<dbReference type="AlphaFoldDB" id="A0A1F5JXZ9"/>